<dbReference type="Pfam" id="PF04542">
    <property type="entry name" value="Sigma70_r2"/>
    <property type="match status" value="1"/>
</dbReference>
<evidence type="ECO:0000256" key="2">
    <source>
        <dbReference type="ARBA" id="ARBA00023015"/>
    </source>
</evidence>
<keyword evidence="3 6" id="KW-0731">Sigma factor</keyword>
<dbReference type="InterPro" id="IPR036388">
    <property type="entry name" value="WH-like_DNA-bd_sf"/>
</dbReference>
<dbReference type="Gene3D" id="1.10.1740.10">
    <property type="match status" value="1"/>
</dbReference>
<reference evidence="9 10" key="1">
    <citation type="submission" date="2018-03" db="EMBL/GenBank/DDBJ databases">
        <title>Draft genome of Nitrosomonas supralitoralis APG5.</title>
        <authorList>
            <person name="Urakawa H."/>
            <person name="Lopez J.V."/>
        </authorList>
    </citation>
    <scope>NUCLEOTIDE SEQUENCE [LARGE SCALE GENOMIC DNA]</scope>
    <source>
        <strain evidence="9 10">APG5</strain>
    </source>
</reference>
<comment type="similarity">
    <text evidence="1 6">Belongs to the sigma-70 factor family. ECF subfamily.</text>
</comment>
<dbReference type="InterPro" id="IPR014289">
    <property type="entry name" value="RNA_pol_sigma-24-rel"/>
</dbReference>
<dbReference type="Pfam" id="PF08281">
    <property type="entry name" value="Sigma70_r4_2"/>
    <property type="match status" value="1"/>
</dbReference>
<dbReference type="InterPro" id="IPR013324">
    <property type="entry name" value="RNA_pol_sigma_r3/r4-like"/>
</dbReference>
<dbReference type="Proteomes" id="UP000241912">
    <property type="component" value="Unassembled WGS sequence"/>
</dbReference>
<feature type="domain" description="RNA polymerase sigma-70 region 2" evidence="7">
    <location>
        <begin position="38"/>
        <end position="103"/>
    </location>
</feature>
<dbReference type="NCBIfam" id="TIGR02943">
    <property type="entry name" value="Sig70_famx1"/>
    <property type="match status" value="1"/>
</dbReference>
<gene>
    <name evidence="9" type="ORF">C7H79_07035</name>
</gene>
<dbReference type="InterPro" id="IPR000838">
    <property type="entry name" value="RNA_pol_sigma70_ECF_CS"/>
</dbReference>
<dbReference type="InterPro" id="IPR013249">
    <property type="entry name" value="RNA_pol_sigma70_r4_t2"/>
</dbReference>
<dbReference type="PANTHER" id="PTHR43133:SF8">
    <property type="entry name" value="RNA POLYMERASE SIGMA FACTOR HI_1459-RELATED"/>
    <property type="match status" value="1"/>
</dbReference>
<keyword evidence="10" id="KW-1185">Reference proteome</keyword>
<feature type="domain" description="RNA polymerase sigma factor 70 region 4 type 2" evidence="8">
    <location>
        <begin position="151"/>
        <end position="202"/>
    </location>
</feature>
<dbReference type="PANTHER" id="PTHR43133">
    <property type="entry name" value="RNA POLYMERASE ECF-TYPE SIGMA FACTO"/>
    <property type="match status" value="1"/>
</dbReference>
<dbReference type="InterPro" id="IPR014284">
    <property type="entry name" value="RNA_pol_sigma-70_dom"/>
</dbReference>
<dbReference type="EMBL" id="PXXU01000016">
    <property type="protein sequence ID" value="PSJ17650.1"/>
    <property type="molecule type" value="Genomic_DNA"/>
</dbReference>
<evidence type="ECO:0000256" key="6">
    <source>
        <dbReference type="RuleBase" id="RU000716"/>
    </source>
</evidence>
<dbReference type="Gene3D" id="1.10.10.10">
    <property type="entry name" value="Winged helix-like DNA-binding domain superfamily/Winged helix DNA-binding domain"/>
    <property type="match status" value="1"/>
</dbReference>
<organism evidence="9 10">
    <name type="scientific">Nitrosomonas supralitoralis</name>
    <dbReference type="NCBI Taxonomy" id="2116706"/>
    <lineage>
        <taxon>Bacteria</taxon>
        <taxon>Pseudomonadati</taxon>
        <taxon>Pseudomonadota</taxon>
        <taxon>Betaproteobacteria</taxon>
        <taxon>Nitrosomonadales</taxon>
        <taxon>Nitrosomonadaceae</taxon>
        <taxon>Nitrosomonas</taxon>
    </lineage>
</organism>
<evidence type="ECO:0000256" key="1">
    <source>
        <dbReference type="ARBA" id="ARBA00010641"/>
    </source>
</evidence>
<keyword evidence="2 6" id="KW-0805">Transcription regulation</keyword>
<evidence type="ECO:0000313" key="9">
    <source>
        <dbReference type="EMBL" id="PSJ17650.1"/>
    </source>
</evidence>
<keyword evidence="5 6" id="KW-0804">Transcription</keyword>
<keyword evidence="4 6" id="KW-0238">DNA-binding</keyword>
<name>A0A2P7NVZ4_9PROT</name>
<dbReference type="PROSITE" id="PS01063">
    <property type="entry name" value="SIGMA70_ECF"/>
    <property type="match status" value="1"/>
</dbReference>
<dbReference type="NCBIfam" id="TIGR02937">
    <property type="entry name" value="sigma70-ECF"/>
    <property type="match status" value="1"/>
</dbReference>
<evidence type="ECO:0000313" key="10">
    <source>
        <dbReference type="Proteomes" id="UP000241912"/>
    </source>
</evidence>
<dbReference type="InterPro" id="IPR007627">
    <property type="entry name" value="RNA_pol_sigma70_r2"/>
</dbReference>
<dbReference type="SUPFAM" id="SSF88659">
    <property type="entry name" value="Sigma3 and sigma4 domains of RNA polymerase sigma factors"/>
    <property type="match status" value="1"/>
</dbReference>
<dbReference type="GO" id="GO:0006352">
    <property type="term" value="P:DNA-templated transcription initiation"/>
    <property type="evidence" value="ECO:0007669"/>
    <property type="project" value="InterPro"/>
</dbReference>
<evidence type="ECO:0000256" key="5">
    <source>
        <dbReference type="ARBA" id="ARBA00023163"/>
    </source>
</evidence>
<dbReference type="SUPFAM" id="SSF88946">
    <property type="entry name" value="Sigma2 domain of RNA polymerase sigma factors"/>
    <property type="match status" value="1"/>
</dbReference>
<dbReference type="InterPro" id="IPR039425">
    <property type="entry name" value="RNA_pol_sigma-70-like"/>
</dbReference>
<comment type="caution">
    <text evidence="9">The sequence shown here is derived from an EMBL/GenBank/DDBJ whole genome shotgun (WGS) entry which is preliminary data.</text>
</comment>
<dbReference type="AlphaFoldDB" id="A0A2P7NVZ4"/>
<proteinExistence type="inferred from homology"/>
<sequence length="212" mass="24447">MEPWPVHPSKLKLAAVSFPDKVLMIAGNNDLNPQTWLEEHGDYLFSYGLLRVKDTHLAEDLVQETLLAAISAKNTFSHQSAIRTWLIGILRHKLIDHFRRQGREVAVGDLVDQDEGDNLDDFFRANGRWIEKPDAFPNPESAFQQKEFWKIFQECLSGLKPKQAEVFLAKEIYGMSNENICKDFALSPTNVWVIMHRARLSLNRCLKINWVD</sequence>
<evidence type="ECO:0000256" key="3">
    <source>
        <dbReference type="ARBA" id="ARBA00023082"/>
    </source>
</evidence>
<dbReference type="GO" id="GO:0016987">
    <property type="term" value="F:sigma factor activity"/>
    <property type="evidence" value="ECO:0007669"/>
    <property type="project" value="UniProtKB-KW"/>
</dbReference>
<dbReference type="OrthoDB" id="9782108at2"/>
<evidence type="ECO:0000259" key="8">
    <source>
        <dbReference type="Pfam" id="PF08281"/>
    </source>
</evidence>
<dbReference type="InterPro" id="IPR013325">
    <property type="entry name" value="RNA_pol_sigma_r2"/>
</dbReference>
<evidence type="ECO:0000259" key="7">
    <source>
        <dbReference type="Pfam" id="PF04542"/>
    </source>
</evidence>
<protein>
    <recommendedName>
        <fullName evidence="6">RNA polymerase sigma factor</fullName>
    </recommendedName>
</protein>
<accession>A0A2P7NVZ4</accession>
<dbReference type="GO" id="GO:0003677">
    <property type="term" value="F:DNA binding"/>
    <property type="evidence" value="ECO:0007669"/>
    <property type="project" value="UniProtKB-KW"/>
</dbReference>
<evidence type="ECO:0000256" key="4">
    <source>
        <dbReference type="ARBA" id="ARBA00023125"/>
    </source>
</evidence>